<proteinExistence type="predicted"/>
<dbReference type="Proteomes" id="UP001143856">
    <property type="component" value="Unassembled WGS sequence"/>
</dbReference>
<name>A0ACC1PKR0_9PEZI</name>
<reference evidence="1" key="1">
    <citation type="submission" date="2022-10" db="EMBL/GenBank/DDBJ databases">
        <title>Genome Sequence of Xylaria curta.</title>
        <authorList>
            <person name="Buettner E."/>
        </authorList>
    </citation>
    <scope>NUCLEOTIDE SEQUENCE</scope>
    <source>
        <strain evidence="1">Babe10</strain>
    </source>
</reference>
<accession>A0ACC1PKR0</accession>
<dbReference type="EMBL" id="JAPDGR010000144">
    <property type="protein sequence ID" value="KAJ2995161.1"/>
    <property type="molecule type" value="Genomic_DNA"/>
</dbReference>
<evidence type="ECO:0000313" key="1">
    <source>
        <dbReference type="EMBL" id="KAJ2995161.1"/>
    </source>
</evidence>
<keyword evidence="2" id="KW-1185">Reference proteome</keyword>
<sequence>MAESHHGLSSSGQMTDPPGACSLSITSANESNGSSHSSTLTRDPLSEDGRTSESTQPIEKQSHNEIRVESTPRGFNDHRSVGVFPHLQKAIDSTGIETLSRHQSTGELILKDLLRILSSNTNYTETSQISAVKRLQESISNPRTILGVVGGTGHGKSSLINTLLGEDQLVPTNCFRACTAVVTEISYNVSEDPDHRYVAEIEFISVEDWDRELGYLFHDLVSSSGEVSGEGQFEASDAGVAWAKIKAVYPSLNKQAIGKMDAKELTDNPVVKSVLGTTKTVHKPTADELHEAIQIYVDSKKKMGFDPSDGGEKDSPRKIELWPLIKVVRIFTKADVLSSGAVIVDLPGVQDSNAARAAVAGKYIEKCNGLWVVSIITRAVDDQAAQELLGARFKQQIKLDGNYSNLTFVCSKTDDINVREAARDLGLSEDVQKLKFAKQVFSRAEASSDLKKLGKREYAIWAYTEEVDKHIERYEKLKTRQANGKKVTPPKELPGKRKNRATNAKSSKRRKVGLDEGSQETQWVSTEDRWGDLERGMPKFPAEHHLTQEDIQTMIDFLRSQKQAAIDEKESLHDKVYEEEDRLAELEEQVAKLEERLQLECVSRRNECARKTIRDQFALGLRELDQQESQRADPNNFDPENEYRDYAEVARSLPVFCVSSQAYRSLANEEQVHGFDNMDDTEIPQLRAHTIMLTEASRVSASKWFLNDLAQTLNSLYLWSSETNVELHLTDDEKKAEMGFVREQIDELDKRLLKANEDLSHQLNDVLEALFRCLDAAALHAADCAPDICHHWPSYKRGDGGLHYMTYKATIRRDGAFSGKNGPRNFNEDLAAPILLQLGNDWEKTFTVKIPELLDVHAKACQFHQEDIQGTIKSHLQERTAFGCIIGMLQDQDRARVTGLANTINSLITGVTASQRDANRGFTSAIQKRLTPIYQELSEDSGPGVFARLKLGMETEITEHGRSILKGSCESPTARLSEIPGDIKHKLLAYIGAMKDRMISDYSNVILGINNSESKLIRQEVFELLKEADKAFE</sequence>
<organism evidence="1 2">
    <name type="scientific">Xylaria curta</name>
    <dbReference type="NCBI Taxonomy" id="42375"/>
    <lineage>
        <taxon>Eukaryota</taxon>
        <taxon>Fungi</taxon>
        <taxon>Dikarya</taxon>
        <taxon>Ascomycota</taxon>
        <taxon>Pezizomycotina</taxon>
        <taxon>Sordariomycetes</taxon>
        <taxon>Xylariomycetidae</taxon>
        <taxon>Xylariales</taxon>
        <taxon>Xylariaceae</taxon>
        <taxon>Xylaria</taxon>
    </lineage>
</organism>
<gene>
    <name evidence="1" type="ORF">NUW58_g1356</name>
</gene>
<protein>
    <submittedName>
        <fullName evidence="1">Uncharacterized protein</fullName>
    </submittedName>
</protein>
<comment type="caution">
    <text evidence="1">The sequence shown here is derived from an EMBL/GenBank/DDBJ whole genome shotgun (WGS) entry which is preliminary data.</text>
</comment>
<evidence type="ECO:0000313" key="2">
    <source>
        <dbReference type="Proteomes" id="UP001143856"/>
    </source>
</evidence>